<name>A0AAD3TPF6_9TREE</name>
<reference evidence="8" key="2">
    <citation type="submission" date="2023-06" db="EMBL/GenBank/DDBJ databases">
        <authorList>
            <person name="Kobayashi Y."/>
            <person name="Kayamori A."/>
            <person name="Aoki K."/>
            <person name="Shiwa Y."/>
            <person name="Fujita N."/>
            <person name="Sugita T."/>
            <person name="Iwasaki W."/>
            <person name="Tanaka N."/>
            <person name="Takashima M."/>
        </authorList>
    </citation>
    <scope>NUCLEOTIDE SEQUENCE</scope>
    <source>
        <strain evidence="8">HIS016</strain>
    </source>
</reference>
<dbReference type="InterPro" id="IPR034690">
    <property type="entry name" value="Endolysin_T4_type"/>
</dbReference>
<dbReference type="PANTHER" id="PTHR38107:SF3">
    <property type="entry name" value="LYSOZYME RRRD-RELATED"/>
    <property type="match status" value="1"/>
</dbReference>
<dbReference type="GO" id="GO:0031640">
    <property type="term" value="P:killing of cells of another organism"/>
    <property type="evidence" value="ECO:0007669"/>
    <property type="project" value="UniProtKB-KW"/>
</dbReference>
<evidence type="ECO:0000256" key="6">
    <source>
        <dbReference type="ARBA" id="ARBA00023295"/>
    </source>
</evidence>
<dbReference type="Proteomes" id="UP001222932">
    <property type="component" value="Unassembled WGS sequence"/>
</dbReference>
<dbReference type="InterPro" id="IPR023347">
    <property type="entry name" value="Lysozyme_dom_sf"/>
</dbReference>
<evidence type="ECO:0000256" key="1">
    <source>
        <dbReference type="ARBA" id="ARBA00000632"/>
    </source>
</evidence>
<dbReference type="GO" id="GO:0042742">
    <property type="term" value="P:defense response to bacterium"/>
    <property type="evidence" value="ECO:0007669"/>
    <property type="project" value="UniProtKB-KW"/>
</dbReference>
<gene>
    <name evidence="8" type="ORF">CspeluHIS016_0108550</name>
</gene>
<comment type="catalytic activity">
    <reaction evidence="1">
        <text>Hydrolysis of (1-&gt;4)-beta-linkages between N-acetylmuramic acid and N-acetyl-D-glucosamine residues in a peptidoglycan and between N-acetyl-D-glucosamine residues in chitodextrins.</text>
        <dbReference type="EC" id="3.2.1.17"/>
    </reaction>
</comment>
<evidence type="ECO:0000313" key="8">
    <source>
        <dbReference type="EMBL" id="GMK54269.1"/>
    </source>
</evidence>
<organism evidence="8 9">
    <name type="scientific">Cutaneotrichosporon spelunceum</name>
    <dbReference type="NCBI Taxonomy" id="1672016"/>
    <lineage>
        <taxon>Eukaryota</taxon>
        <taxon>Fungi</taxon>
        <taxon>Dikarya</taxon>
        <taxon>Basidiomycota</taxon>
        <taxon>Agaricomycotina</taxon>
        <taxon>Tremellomycetes</taxon>
        <taxon>Trichosporonales</taxon>
        <taxon>Trichosporonaceae</taxon>
        <taxon>Cutaneotrichosporon</taxon>
    </lineage>
</organism>
<evidence type="ECO:0000256" key="3">
    <source>
        <dbReference type="ARBA" id="ARBA00022638"/>
    </source>
</evidence>
<keyword evidence="4" id="KW-0378">Hydrolase</keyword>
<dbReference type="AlphaFoldDB" id="A0AAD3TPF6"/>
<dbReference type="EMBL" id="BTCM01000001">
    <property type="protein sequence ID" value="GMK54269.1"/>
    <property type="molecule type" value="Genomic_DNA"/>
</dbReference>
<dbReference type="SUPFAM" id="SSF53955">
    <property type="entry name" value="Lysozyme-like"/>
    <property type="match status" value="1"/>
</dbReference>
<evidence type="ECO:0000256" key="4">
    <source>
        <dbReference type="ARBA" id="ARBA00022801"/>
    </source>
</evidence>
<dbReference type="InterPro" id="IPR023346">
    <property type="entry name" value="Lysozyme-like_dom_sf"/>
</dbReference>
<dbReference type="InterPro" id="IPR002196">
    <property type="entry name" value="Glyco_hydro_24"/>
</dbReference>
<dbReference type="HAMAP" id="MF_04110">
    <property type="entry name" value="ENDOLYSIN_T4"/>
    <property type="match status" value="1"/>
</dbReference>
<protein>
    <recommendedName>
        <fullName evidence="10">Lysozyme</fullName>
    </recommendedName>
</protein>
<comment type="caution">
    <text evidence="8">The sequence shown here is derived from an EMBL/GenBank/DDBJ whole genome shotgun (WGS) entry which is preliminary data.</text>
</comment>
<evidence type="ECO:0008006" key="10">
    <source>
        <dbReference type="Google" id="ProtNLM"/>
    </source>
</evidence>
<evidence type="ECO:0000256" key="7">
    <source>
        <dbReference type="SAM" id="SignalP"/>
    </source>
</evidence>
<dbReference type="GO" id="GO:0003796">
    <property type="term" value="F:lysozyme activity"/>
    <property type="evidence" value="ECO:0007669"/>
    <property type="project" value="UniProtKB-EC"/>
</dbReference>
<evidence type="ECO:0000313" key="9">
    <source>
        <dbReference type="Proteomes" id="UP001222932"/>
    </source>
</evidence>
<dbReference type="GO" id="GO:0016998">
    <property type="term" value="P:cell wall macromolecule catabolic process"/>
    <property type="evidence" value="ECO:0007669"/>
    <property type="project" value="InterPro"/>
</dbReference>
<proteinExistence type="inferred from homology"/>
<dbReference type="InterPro" id="IPR033907">
    <property type="entry name" value="Endolysin_autolysin"/>
</dbReference>
<sequence length="187" mass="19621">MLASVLALTLTAGALAAPCAHVNVLGMDLIKEYEGFVAAPSADPIGYQTVGYGHACAAPACTDVPFAFPLSKRAASTLLKNNMPAVTTCLSDALRPARPHLVLNDNQWAGLASWAFNEGCAAVASSDLVARLNAGEDPDVVAAAELPRWTSGRETTAELPVLRRRRAAELALFRSASNRQAFPQCSS</sequence>
<dbReference type="CDD" id="cd00737">
    <property type="entry name" value="lyz_endolysin_autolysin"/>
    <property type="match status" value="1"/>
</dbReference>
<reference evidence="8" key="1">
    <citation type="journal article" date="2023" name="BMC Genomics">
        <title>Chromosome-level genome assemblies of Cutaneotrichosporon spp. (Trichosporonales, Basidiomycota) reveal imbalanced evolution between nucleotide sequences and chromosome synteny.</title>
        <authorList>
            <person name="Kobayashi Y."/>
            <person name="Kayamori A."/>
            <person name="Aoki K."/>
            <person name="Shiwa Y."/>
            <person name="Matsutani M."/>
            <person name="Fujita N."/>
            <person name="Sugita T."/>
            <person name="Iwasaki W."/>
            <person name="Tanaka N."/>
            <person name="Takashima M."/>
        </authorList>
    </citation>
    <scope>NUCLEOTIDE SEQUENCE</scope>
    <source>
        <strain evidence="8">HIS016</strain>
    </source>
</reference>
<dbReference type="Gene3D" id="1.10.530.40">
    <property type="match status" value="1"/>
</dbReference>
<dbReference type="GO" id="GO:0009253">
    <property type="term" value="P:peptidoglycan catabolic process"/>
    <property type="evidence" value="ECO:0007669"/>
    <property type="project" value="InterPro"/>
</dbReference>
<evidence type="ECO:0000256" key="2">
    <source>
        <dbReference type="ARBA" id="ARBA00022529"/>
    </source>
</evidence>
<feature type="chain" id="PRO_5041957101" description="Lysozyme" evidence="7">
    <location>
        <begin position="17"/>
        <end position="187"/>
    </location>
</feature>
<keyword evidence="6" id="KW-0326">Glycosidase</keyword>
<keyword evidence="3" id="KW-0081">Bacteriolytic enzyme</keyword>
<keyword evidence="7" id="KW-0732">Signal</keyword>
<evidence type="ECO:0000256" key="5">
    <source>
        <dbReference type="ARBA" id="ARBA00023200"/>
    </source>
</evidence>
<keyword evidence="5" id="KW-1035">Host cytoplasm</keyword>
<accession>A0AAD3TPF6</accession>
<dbReference type="PANTHER" id="PTHR38107">
    <property type="match status" value="1"/>
</dbReference>
<keyword evidence="9" id="KW-1185">Reference proteome</keyword>
<dbReference type="Pfam" id="PF00959">
    <property type="entry name" value="Phage_lysozyme"/>
    <property type="match status" value="1"/>
</dbReference>
<dbReference type="InterPro" id="IPR051018">
    <property type="entry name" value="Bacteriophage_GH24"/>
</dbReference>
<feature type="signal peptide" evidence="7">
    <location>
        <begin position="1"/>
        <end position="16"/>
    </location>
</feature>
<keyword evidence="2" id="KW-0929">Antimicrobial</keyword>